<feature type="binding site" evidence="8">
    <location>
        <position position="309"/>
    </location>
    <ligand>
        <name>Zn(2+)</name>
        <dbReference type="ChEBI" id="CHEBI:29105"/>
        <label>2</label>
    </ligand>
</feature>
<dbReference type="PATRIC" id="fig|1703779.3.peg.691"/>
<dbReference type="SUPFAM" id="SSF101821">
    <property type="entry name" value="Aminopeptidase/glucanase lid domain"/>
    <property type="match status" value="1"/>
</dbReference>
<evidence type="ECO:0000313" key="10">
    <source>
        <dbReference type="Proteomes" id="UP000051373"/>
    </source>
</evidence>
<dbReference type="STRING" id="1703779.AMJ83_03460"/>
<dbReference type="EMBL" id="LJUJ01000004">
    <property type="protein sequence ID" value="KPK64290.1"/>
    <property type="molecule type" value="Genomic_DNA"/>
</dbReference>
<comment type="similarity">
    <text evidence="1 6">Belongs to the peptidase M42 family.</text>
</comment>
<keyword evidence="4 8" id="KW-0479">Metal-binding</keyword>
<keyword evidence="3" id="KW-0645">Protease</keyword>
<protein>
    <recommendedName>
        <fullName evidence="11">Aminopeptidase</fullName>
    </recommendedName>
</protein>
<comment type="cofactor">
    <cofactor evidence="8">
        <name>a divalent metal cation</name>
        <dbReference type="ChEBI" id="CHEBI:60240"/>
    </cofactor>
    <text evidence="8">Binds 2 divalent metal cations per subunit.</text>
</comment>
<dbReference type="InterPro" id="IPR023367">
    <property type="entry name" value="Peptidase_M42_dom2"/>
</dbReference>
<dbReference type="SUPFAM" id="SSF53187">
    <property type="entry name" value="Zn-dependent exopeptidases"/>
    <property type="match status" value="1"/>
</dbReference>
<dbReference type="PANTHER" id="PTHR32481:SF0">
    <property type="entry name" value="AMINOPEPTIDASE YPDE-RELATED"/>
    <property type="match status" value="1"/>
</dbReference>
<comment type="caution">
    <text evidence="9">The sequence shown here is derived from an EMBL/GenBank/DDBJ whole genome shotgun (WGS) entry which is preliminary data.</text>
</comment>
<name>A0A0S8FW47_UNCW3</name>
<dbReference type="InterPro" id="IPR008007">
    <property type="entry name" value="Peptidase_M42"/>
</dbReference>
<feature type="binding site" evidence="8">
    <location>
        <position position="223"/>
    </location>
    <ligand>
        <name>Zn(2+)</name>
        <dbReference type="ChEBI" id="CHEBI:29105"/>
        <label>1</label>
    </ligand>
</feature>
<dbReference type="Gene3D" id="2.40.30.40">
    <property type="entry name" value="Peptidase M42, domain 2"/>
    <property type="match status" value="1"/>
</dbReference>
<feature type="active site" description="Proton acceptor" evidence="7">
    <location>
        <position position="200"/>
    </location>
</feature>
<evidence type="ECO:0000256" key="8">
    <source>
        <dbReference type="PIRSR" id="PIRSR001123-2"/>
    </source>
</evidence>
<proteinExistence type="inferred from homology"/>
<dbReference type="Pfam" id="PF05343">
    <property type="entry name" value="Peptidase_M42"/>
    <property type="match status" value="1"/>
</dbReference>
<dbReference type="GO" id="GO:0004177">
    <property type="term" value="F:aminopeptidase activity"/>
    <property type="evidence" value="ECO:0007669"/>
    <property type="project" value="UniProtKB-UniRule"/>
</dbReference>
<dbReference type="CDD" id="cd05656">
    <property type="entry name" value="M42_Frv"/>
    <property type="match status" value="1"/>
</dbReference>
<accession>A0A0S8FW47</accession>
<sequence>MGLIEELCDAYGPAGREHRVRKLIEKEIKKYCLKIHTDRLGNLIAYRPGQAASKGDKIMLCAHMDEIGLIVTYIDKNGFLRFTNVGGIFPTRILHQRVVFENGTVGVIGIEPDKDQAKLKGKPKLDKMYIDIGVSDRKSAEKLVQIGDIASFQQRATHISSTRISAKALDDRIGCYCLIEVAKRVKNMKDDIYFVFSVQEEVGLRGARTGAFGIAPKFALAVDVTDTGDTPEAHKMQVALGKGVAIKVKDSWFIANPKVKDKLVNHARALGVSYQLEILEMGTTDAAVIQLVKEGVMSGVLSIPTRYIHSTNEVCDLNDVEVTIKLLMRVCEKGLS</sequence>
<dbReference type="GO" id="GO:0006508">
    <property type="term" value="P:proteolysis"/>
    <property type="evidence" value="ECO:0007669"/>
    <property type="project" value="UniProtKB-KW"/>
</dbReference>
<feature type="binding site" evidence="8">
    <location>
        <position position="170"/>
    </location>
    <ligand>
        <name>Zn(2+)</name>
        <dbReference type="ChEBI" id="CHEBI:29105"/>
        <label>1</label>
    </ligand>
</feature>
<evidence type="ECO:0008006" key="11">
    <source>
        <dbReference type="Google" id="ProtNLM"/>
    </source>
</evidence>
<dbReference type="GO" id="GO:0046872">
    <property type="term" value="F:metal ion binding"/>
    <property type="evidence" value="ECO:0007669"/>
    <property type="project" value="UniProtKB-UniRule"/>
</dbReference>
<dbReference type="PIRSF" id="PIRSF001123">
    <property type="entry name" value="PepA_GA"/>
    <property type="match status" value="1"/>
</dbReference>
<evidence type="ECO:0000256" key="4">
    <source>
        <dbReference type="ARBA" id="ARBA00022723"/>
    </source>
</evidence>
<feature type="binding site" evidence="8">
    <location>
        <position position="63"/>
    </location>
    <ligand>
        <name>Zn(2+)</name>
        <dbReference type="ChEBI" id="CHEBI:29105"/>
        <label>1</label>
    </ligand>
</feature>
<evidence type="ECO:0000256" key="1">
    <source>
        <dbReference type="ARBA" id="ARBA00006272"/>
    </source>
</evidence>
<evidence type="ECO:0000256" key="2">
    <source>
        <dbReference type="ARBA" id="ARBA00022438"/>
    </source>
</evidence>
<feature type="binding site" evidence="8">
    <location>
        <position position="170"/>
    </location>
    <ligand>
        <name>Zn(2+)</name>
        <dbReference type="ChEBI" id="CHEBI:29105"/>
        <label>2</label>
    </ligand>
</feature>
<dbReference type="Proteomes" id="UP000051373">
    <property type="component" value="Unassembled WGS sequence"/>
</dbReference>
<organism evidence="9 10">
    <name type="scientific">candidate division WOR_3 bacterium SM23_42</name>
    <dbReference type="NCBI Taxonomy" id="1703779"/>
    <lineage>
        <taxon>Bacteria</taxon>
        <taxon>Bacteria division WOR-3</taxon>
    </lineage>
</organism>
<evidence type="ECO:0000256" key="6">
    <source>
        <dbReference type="PIRNR" id="PIRNR001123"/>
    </source>
</evidence>
<dbReference type="InterPro" id="IPR051464">
    <property type="entry name" value="Peptidase_M42_aminopept"/>
</dbReference>
<reference evidence="9 10" key="1">
    <citation type="journal article" date="2015" name="Microbiome">
        <title>Genomic resolution of linkages in carbon, nitrogen, and sulfur cycling among widespread estuary sediment bacteria.</title>
        <authorList>
            <person name="Baker B.J."/>
            <person name="Lazar C.S."/>
            <person name="Teske A.P."/>
            <person name="Dick G.J."/>
        </authorList>
    </citation>
    <scope>NUCLEOTIDE SEQUENCE [LARGE SCALE GENOMIC DNA]</scope>
    <source>
        <strain evidence="9">SM23_42</strain>
    </source>
</reference>
<gene>
    <name evidence="9" type="ORF">AMJ83_03460</name>
</gene>
<keyword evidence="5" id="KW-0378">Hydrolase</keyword>
<dbReference type="PANTHER" id="PTHR32481">
    <property type="entry name" value="AMINOPEPTIDASE"/>
    <property type="match status" value="1"/>
</dbReference>
<dbReference type="Gene3D" id="3.40.630.10">
    <property type="entry name" value="Zn peptidases"/>
    <property type="match status" value="1"/>
</dbReference>
<evidence type="ECO:0000256" key="3">
    <source>
        <dbReference type="ARBA" id="ARBA00022670"/>
    </source>
</evidence>
<dbReference type="AlphaFoldDB" id="A0A0S8FW47"/>
<evidence type="ECO:0000256" key="7">
    <source>
        <dbReference type="PIRSR" id="PIRSR001123-1"/>
    </source>
</evidence>
<evidence type="ECO:0000313" key="9">
    <source>
        <dbReference type="EMBL" id="KPK64290.1"/>
    </source>
</evidence>
<feature type="binding site" evidence="8">
    <location>
        <position position="201"/>
    </location>
    <ligand>
        <name>Zn(2+)</name>
        <dbReference type="ChEBI" id="CHEBI:29105"/>
        <label>2</label>
    </ligand>
</feature>
<evidence type="ECO:0000256" key="5">
    <source>
        <dbReference type="ARBA" id="ARBA00022801"/>
    </source>
</evidence>
<keyword evidence="2" id="KW-0031">Aminopeptidase</keyword>